<dbReference type="InterPro" id="IPR035234">
    <property type="entry name" value="IgGFc-bd_N"/>
</dbReference>
<comment type="caution">
    <text evidence="2">The sequence shown here is derived from an EMBL/GenBank/DDBJ whole genome shotgun (WGS) entry which is preliminary data.</text>
</comment>
<dbReference type="Gene3D" id="4.10.1080.10">
    <property type="entry name" value="TSP type-3 repeat"/>
    <property type="match status" value="1"/>
</dbReference>
<name>A0ABP9CS61_9FLAO</name>
<evidence type="ECO:0000259" key="1">
    <source>
        <dbReference type="Pfam" id="PF17517"/>
    </source>
</evidence>
<reference evidence="3" key="1">
    <citation type="journal article" date="2019" name="Int. J. Syst. Evol. Microbiol.">
        <title>The Global Catalogue of Microorganisms (GCM) 10K type strain sequencing project: providing services to taxonomists for standard genome sequencing and annotation.</title>
        <authorList>
            <consortium name="The Broad Institute Genomics Platform"/>
            <consortium name="The Broad Institute Genome Sequencing Center for Infectious Disease"/>
            <person name="Wu L."/>
            <person name="Ma J."/>
        </authorList>
    </citation>
    <scope>NUCLEOTIDE SEQUENCE [LARGE SCALE GENOMIC DNA]</scope>
    <source>
        <strain evidence="3">JCM 18325</strain>
    </source>
</reference>
<feature type="domain" description="IgGFc-binding protein N-terminal" evidence="1">
    <location>
        <begin position="146"/>
        <end position="437"/>
    </location>
</feature>
<protein>
    <recommendedName>
        <fullName evidence="1">IgGFc-binding protein N-terminal domain-containing protein</fullName>
    </recommendedName>
</protein>
<keyword evidence="3" id="KW-1185">Reference proteome</keyword>
<dbReference type="NCBIfam" id="TIGR04131">
    <property type="entry name" value="Bac_Flav_CTERM"/>
    <property type="match status" value="1"/>
</dbReference>
<dbReference type="EMBL" id="BAABJW010000004">
    <property type="protein sequence ID" value="GAA4816760.1"/>
    <property type="molecule type" value="Genomic_DNA"/>
</dbReference>
<dbReference type="Proteomes" id="UP001501433">
    <property type="component" value="Unassembled WGS sequence"/>
</dbReference>
<evidence type="ECO:0000313" key="3">
    <source>
        <dbReference type="Proteomes" id="UP001501433"/>
    </source>
</evidence>
<dbReference type="InterPro" id="IPR028974">
    <property type="entry name" value="TSP_type-3_rpt"/>
</dbReference>
<dbReference type="SUPFAM" id="SSF49299">
    <property type="entry name" value="PKD domain"/>
    <property type="match status" value="1"/>
</dbReference>
<dbReference type="InterPro" id="IPR035986">
    <property type="entry name" value="PKD_dom_sf"/>
</dbReference>
<gene>
    <name evidence="2" type="ORF">GCM10023330_26620</name>
</gene>
<dbReference type="Pfam" id="PF13585">
    <property type="entry name" value="CHU_C"/>
    <property type="match status" value="1"/>
</dbReference>
<accession>A0ABP9CS61</accession>
<dbReference type="Pfam" id="PF17517">
    <property type="entry name" value="IgGFc_binding"/>
    <property type="match status" value="1"/>
</dbReference>
<organism evidence="2 3">
    <name type="scientific">Litoribaculum gwangyangense</name>
    <dbReference type="NCBI Taxonomy" id="1130722"/>
    <lineage>
        <taxon>Bacteria</taxon>
        <taxon>Pseudomonadati</taxon>
        <taxon>Bacteroidota</taxon>
        <taxon>Flavobacteriia</taxon>
        <taxon>Flavobacteriales</taxon>
        <taxon>Flavobacteriaceae</taxon>
        <taxon>Litoribaculum</taxon>
    </lineage>
</organism>
<dbReference type="InterPro" id="IPR013783">
    <property type="entry name" value="Ig-like_fold"/>
</dbReference>
<dbReference type="InterPro" id="IPR026341">
    <property type="entry name" value="T9SS_type_B"/>
</dbReference>
<proteinExistence type="predicted"/>
<evidence type="ECO:0000313" key="2">
    <source>
        <dbReference type="EMBL" id="GAA4816760.1"/>
    </source>
</evidence>
<dbReference type="Gene3D" id="2.60.40.10">
    <property type="entry name" value="Immunoglobulins"/>
    <property type="match status" value="1"/>
</dbReference>
<sequence length="1726" mass="186412">MGKLLVKKRVFFIITFFITFFGFSQLSKTHYIPPLTYADSNSSLPQDQYIYISTPSSQNVPFVIRQLGQPISSNITGTVSNAIPTIIEITGNNSGDNQLFIPSGQTSVVTSNRGYIIEAEAPIYVSIRMNGATSGAQAGALVSKGLSALGTAFRVGSFTNENPQDNYLNFVSVMATEDNTVVNFNDLPAGLNILNYTGTTPINNISLNEGESYTIATNSFATPVNRDGLIGCLVSSDKPIVVNCGSANGSFHNGGARDYGIDQIAGLSKVGREYIFVRGGGADGWENVLIVAHSNNTSISINGNAPIATINAGDYYLIEGNNYNASGNMYVATSEDVFAYQGIGGNSEANQEMLFVPPLSCETRGNIDNIANIDLIGNTIYSGGVSVVTKVGASVTINNLPLSNYSTTGPNNVDGKNDYVTYRITGLSGNISVQGNDELYVAYFNQNGAATSGSFYSGFPTNPEINFDAQLAALGNCIPNITLEAANAQNFDIFEWFFDDGSGSGFQSVPGSLNVASITPTIPARYKLVGTITCTGETLESVEVPVSICPDDIDNDGIIDNLDIDNDNDGILNCTESRGDVVVNLNNLINPILEFQDATTNALITSGTYTPTSSSGGNVSLVGNAVGTFTSNVAPATSAEGNYSLVFNESVNVKLSEDTAYTHTSVDGEYFIVRVFPVNKNITLIDPDNRLLVDSNFKNDFETGITQISGSEIRFKYNPSPLGTTPFAFFANQVDGFSFIHRLENITDTSNFQANVSLTCFKNDKDGDGIKDELDLDSDNDGIPDIIENQATLVALSGIDADGNGLDDIFDINALPIDTDTDGVLDFYDLDSDNDGIYDINEADPLFSFLSDTGTLGIDDGPVFGVNGWTDRAETTPDSNLIAYTPDDIDGDGIFSYLDLDSDGDGCNDVIEAGFTDLNNNGLLGNTPTLSDVDMNGKVIGAGATDGYTLLPNNNFITAAPIIITTQPISVEICEGSDHNISLISSTFDTIQWQVSTDGVNWNNIIDNAVYSDSQTNSLLITNTPLAFNGNLYRAFLNRNGNSCGLYSDEIQITVNPLPVVNSPIVLIQCDDDDLATLGFSFFNLTEANNEISTNATNETFTYFLEEVAAISGDITSPDYISNITVFKNRTINSDVVWARIESSFGCSSVAQIQLNVSTTAIPSNFLATFNQCDDFLDIDGNNTANNNNRDGIATFDFSNVTATILSFIPSGQNPLPPRYYRNEADALAEVNEITNTSNYRNIGYPNSQLIYVRVDSAIANDCLGLGTHILLTVEPLPILNPINMPRQCDDDNDGNFPFDTSQVESDLLGSQNPTDFTITYFDENGNALPSPLPNPFLTGSQTITIRVTNNATLAPDGPCYDETTLEFIVDEQPAANPVAQQIVCDGDAGDIDDDGFYPFNTSTFTSTILGSQTGMEIYYNYIDENGNSVVDSSTLPNPLNSENQTIVVEVVNPINTNCRAVTNIDFIVNPLPEFSIATPLIVCSSDPTFSIVLDPIETNTTENFDYQWLFSSSDGTISNQFLSNDSNITISNPGTYTITLTKTDGTGCSRTREVFVDASELATITQDDITIVDLSENNSVTVDTTNLGRGDYEFALREDGSNFIVYKEEPFFDNVRAGFYTLYVKDAICGFVTLDISVIGHPKYFTPNGDGINDFWQIKGLNQNVQPSSSVLIYDRYGKLIKQLSVRSNGWDGTYNGALLPTDDYWFKLNLEDGREFSGHFTLKR</sequence>
<dbReference type="RefSeq" id="WP_345277628.1">
    <property type="nucleotide sequence ID" value="NZ_BAABJW010000004.1"/>
</dbReference>
<dbReference type="SUPFAM" id="SSF103647">
    <property type="entry name" value="TSP type-3 repeat"/>
    <property type="match status" value="1"/>
</dbReference>